<dbReference type="AlphaFoldDB" id="X1AUX0"/>
<accession>X1AUX0</accession>
<sequence>FIDPVSYVLALDLDNIKKEGILKKSFERLIKIYGEKIENIIIGEERELLPGDFIDIM</sequence>
<gene>
    <name evidence="1" type="ORF">S01H4_32254</name>
</gene>
<proteinExistence type="predicted"/>
<name>X1AUX0_9ZZZZ</name>
<feature type="non-terminal residue" evidence="1">
    <location>
        <position position="1"/>
    </location>
</feature>
<comment type="caution">
    <text evidence="1">The sequence shown here is derived from an EMBL/GenBank/DDBJ whole genome shotgun (WGS) entry which is preliminary data.</text>
</comment>
<protein>
    <submittedName>
        <fullName evidence="1">Uncharacterized protein</fullName>
    </submittedName>
</protein>
<organism evidence="1">
    <name type="scientific">marine sediment metagenome</name>
    <dbReference type="NCBI Taxonomy" id="412755"/>
    <lineage>
        <taxon>unclassified sequences</taxon>
        <taxon>metagenomes</taxon>
        <taxon>ecological metagenomes</taxon>
    </lineage>
</organism>
<evidence type="ECO:0000313" key="1">
    <source>
        <dbReference type="EMBL" id="GAG86799.1"/>
    </source>
</evidence>
<dbReference type="EMBL" id="BART01016837">
    <property type="protein sequence ID" value="GAG86799.1"/>
    <property type="molecule type" value="Genomic_DNA"/>
</dbReference>
<reference evidence="1" key="1">
    <citation type="journal article" date="2014" name="Front. Microbiol.">
        <title>High frequency of phylogenetically diverse reductive dehalogenase-homologous genes in deep subseafloor sedimentary metagenomes.</title>
        <authorList>
            <person name="Kawai M."/>
            <person name="Futagami T."/>
            <person name="Toyoda A."/>
            <person name="Takaki Y."/>
            <person name="Nishi S."/>
            <person name="Hori S."/>
            <person name="Arai W."/>
            <person name="Tsubouchi T."/>
            <person name="Morono Y."/>
            <person name="Uchiyama I."/>
            <person name="Ito T."/>
            <person name="Fujiyama A."/>
            <person name="Inagaki F."/>
            <person name="Takami H."/>
        </authorList>
    </citation>
    <scope>NUCLEOTIDE SEQUENCE</scope>
    <source>
        <strain evidence="1">Expedition CK06-06</strain>
    </source>
</reference>